<organism evidence="3 4">
    <name type="scientific">Dehalococcoides mccartyi</name>
    <dbReference type="NCBI Taxonomy" id="61435"/>
    <lineage>
        <taxon>Bacteria</taxon>
        <taxon>Bacillati</taxon>
        <taxon>Chloroflexota</taxon>
        <taxon>Dehalococcoidia</taxon>
        <taxon>Dehalococcoidales</taxon>
        <taxon>Dehalococcoidaceae</taxon>
        <taxon>Dehalococcoides</taxon>
    </lineage>
</organism>
<gene>
    <name evidence="3" type="ORF">DA01_03010</name>
</gene>
<evidence type="ECO:0000313" key="4">
    <source>
        <dbReference type="Proteomes" id="UP000053577"/>
    </source>
</evidence>
<evidence type="ECO:0000259" key="1">
    <source>
        <dbReference type="Pfam" id="PF01548"/>
    </source>
</evidence>
<comment type="caution">
    <text evidence="3">The sequence shown here is derived from an EMBL/GenBank/DDBJ whole genome shotgun (WGS) entry which is preliminary data.</text>
</comment>
<name>A0A0V8M3N8_9CHLR</name>
<dbReference type="AlphaFoldDB" id="A0A0V8M3N8"/>
<dbReference type="GO" id="GO:0006313">
    <property type="term" value="P:DNA transposition"/>
    <property type="evidence" value="ECO:0007669"/>
    <property type="project" value="InterPro"/>
</dbReference>
<dbReference type="InterPro" id="IPR003346">
    <property type="entry name" value="Transposase_20"/>
</dbReference>
<reference evidence="3 4" key="1">
    <citation type="journal article" date="2015" name="Sci. Rep.">
        <title>A comparative genomics and reductive dehalogenase gene transcription study of two chloroethene-respiring bacteria, Dehalococcoides mccartyi strains MB and 11a.</title>
        <authorList>
            <person name="Low A."/>
            <person name="Shen Z."/>
            <person name="Cheng D."/>
            <person name="Rogers M.J."/>
            <person name="Lee P.K."/>
            <person name="He J."/>
        </authorList>
    </citation>
    <scope>NUCLEOTIDE SEQUENCE [LARGE SCALE GENOMIC DNA]</scope>
    <source>
        <strain evidence="3 4">MB</strain>
    </source>
</reference>
<dbReference type="InterPro" id="IPR047650">
    <property type="entry name" value="Transpos_IS110"/>
</dbReference>
<protein>
    <submittedName>
        <fullName evidence="3">Transposase</fullName>
    </submittedName>
</protein>
<proteinExistence type="predicted"/>
<dbReference type="Pfam" id="PF02371">
    <property type="entry name" value="Transposase_20"/>
    <property type="match status" value="1"/>
</dbReference>
<evidence type="ECO:0000259" key="2">
    <source>
        <dbReference type="Pfam" id="PF02371"/>
    </source>
</evidence>
<accession>A0A0V8M3N8</accession>
<evidence type="ECO:0000313" key="3">
    <source>
        <dbReference type="EMBL" id="KSV18397.1"/>
    </source>
</evidence>
<dbReference type="PATRIC" id="fig|61435.5.peg.604"/>
<dbReference type="InterPro" id="IPR002525">
    <property type="entry name" value="Transp_IS110-like_N"/>
</dbReference>
<sequence length="317" mass="35380">MEKVYVGIDISKDRLDVAIYASKKRWQFANDAAGIKDLCNVLAKFRPNLIAFEATGGYEMALFVALDEAGLPAAPTNPRQVRDFARSMGKLAKTDTIDARMIAQFAASNPEIKPKHIADTRELREIVTRRNQLLEMLNAETNRLRHAGQLRRVRIEAHISWLRQEINTTDRELRDAIKKDPVWNDKDQILRSAPGVGPALSATLLSGLPELGTINRKKIAALVGVAPLNRDSGKVHGRRSVWGGRGSVRVVLYMATLVAVHHNPVIGRFYERLCTAGKNKKMALVACMRKLLTILNSMIKYHTSWNQRVSLVLGPCS</sequence>
<dbReference type="NCBIfam" id="NF033542">
    <property type="entry name" value="transpos_IS110"/>
    <property type="match status" value="1"/>
</dbReference>
<feature type="domain" description="Transposase IS116/IS110/IS902 C-terminal" evidence="2">
    <location>
        <begin position="188"/>
        <end position="271"/>
    </location>
</feature>
<dbReference type="GO" id="GO:0004803">
    <property type="term" value="F:transposase activity"/>
    <property type="evidence" value="ECO:0007669"/>
    <property type="project" value="InterPro"/>
</dbReference>
<dbReference type="GO" id="GO:0003677">
    <property type="term" value="F:DNA binding"/>
    <property type="evidence" value="ECO:0007669"/>
    <property type="project" value="InterPro"/>
</dbReference>
<dbReference type="PANTHER" id="PTHR33055:SF13">
    <property type="entry name" value="TRANSPOSASE"/>
    <property type="match status" value="1"/>
</dbReference>
<feature type="domain" description="Transposase IS110-like N-terminal" evidence="1">
    <location>
        <begin position="6"/>
        <end position="146"/>
    </location>
</feature>
<dbReference type="RefSeq" id="WP_058292340.1">
    <property type="nucleotide sequence ID" value="NZ_JGYD01000011.1"/>
</dbReference>
<dbReference type="Pfam" id="PF01548">
    <property type="entry name" value="DEDD_Tnp_IS110"/>
    <property type="match status" value="1"/>
</dbReference>
<dbReference type="Proteomes" id="UP000053577">
    <property type="component" value="Unassembled WGS sequence"/>
</dbReference>
<dbReference type="OrthoDB" id="156432at2"/>
<dbReference type="EMBL" id="JGYD01000011">
    <property type="protein sequence ID" value="KSV18397.1"/>
    <property type="molecule type" value="Genomic_DNA"/>
</dbReference>
<dbReference type="PANTHER" id="PTHR33055">
    <property type="entry name" value="TRANSPOSASE FOR INSERTION SEQUENCE ELEMENT IS1111A"/>
    <property type="match status" value="1"/>
</dbReference>